<evidence type="ECO:0000313" key="2">
    <source>
        <dbReference type="Proteomes" id="UP000475862"/>
    </source>
</evidence>
<name>A0A6G0TZH6_APHGL</name>
<dbReference type="Proteomes" id="UP000475862">
    <property type="component" value="Unassembled WGS sequence"/>
</dbReference>
<dbReference type="AlphaFoldDB" id="A0A6G0TZH6"/>
<comment type="caution">
    <text evidence="1">The sequence shown here is derived from an EMBL/GenBank/DDBJ whole genome shotgun (WGS) entry which is preliminary data.</text>
</comment>
<evidence type="ECO:0000313" key="1">
    <source>
        <dbReference type="EMBL" id="KAE9541852.1"/>
    </source>
</evidence>
<gene>
    <name evidence="1" type="ORF">AGLY_003843</name>
</gene>
<reference evidence="1 2" key="1">
    <citation type="submission" date="2019-08" db="EMBL/GenBank/DDBJ databases">
        <title>The genome of the soybean aphid Biotype 1, its phylome, world population structure and adaptation to the North American continent.</title>
        <authorList>
            <person name="Giordano R."/>
            <person name="Donthu R.K."/>
            <person name="Hernandez A.G."/>
            <person name="Wright C.L."/>
            <person name="Zimin A.V."/>
        </authorList>
    </citation>
    <scope>NUCLEOTIDE SEQUENCE [LARGE SCALE GENOMIC DNA]</scope>
    <source>
        <tissue evidence="1">Whole aphids</tissue>
    </source>
</reference>
<protein>
    <submittedName>
        <fullName evidence="1">Uncharacterized protein</fullName>
    </submittedName>
</protein>
<organism evidence="1 2">
    <name type="scientific">Aphis glycines</name>
    <name type="common">Soybean aphid</name>
    <dbReference type="NCBI Taxonomy" id="307491"/>
    <lineage>
        <taxon>Eukaryota</taxon>
        <taxon>Metazoa</taxon>
        <taxon>Ecdysozoa</taxon>
        <taxon>Arthropoda</taxon>
        <taxon>Hexapoda</taxon>
        <taxon>Insecta</taxon>
        <taxon>Pterygota</taxon>
        <taxon>Neoptera</taxon>
        <taxon>Paraneoptera</taxon>
        <taxon>Hemiptera</taxon>
        <taxon>Sternorrhyncha</taxon>
        <taxon>Aphidomorpha</taxon>
        <taxon>Aphidoidea</taxon>
        <taxon>Aphididae</taxon>
        <taxon>Aphidini</taxon>
        <taxon>Aphis</taxon>
        <taxon>Aphis</taxon>
    </lineage>
</organism>
<accession>A0A6G0TZH6</accession>
<sequence length="306" mass="35566">MTNFNKKKIIEKNHLEDLSNILTIQILPTLIIKNETIITYIHWSITQIHIDIIQIIKDVNRINGSMNRNIIQLVTREFVTLKNLLQWGYLPKTSFIFKNRLYFEHHEKMFSTYNIHYNVTTVSLMDDFSYQSFLSKEVNMIILKINHDTWKMILLSLNENISKLLVLYIRGFSHKMTGNVCTLYYLTETVYNNGITNGVTISRSDVGRFGQQTNIFVTINCDISVPIVNQSPTTHLRMCTYVESEMNQLFSTNYMKCNNGSVLRTVLRSSKITILMTANVTRPLCLVFKKSFTLILSYSCRAKGIE</sequence>
<keyword evidence="2" id="KW-1185">Reference proteome</keyword>
<dbReference type="EMBL" id="VYZN01000012">
    <property type="protein sequence ID" value="KAE9541852.1"/>
    <property type="molecule type" value="Genomic_DNA"/>
</dbReference>
<proteinExistence type="predicted"/>